<evidence type="ECO:0000313" key="9">
    <source>
        <dbReference type="Proteomes" id="UP000091857"/>
    </source>
</evidence>
<dbReference type="AlphaFoldDB" id="A0A2C9WLX8"/>
<dbReference type="InterPro" id="IPR050747">
    <property type="entry name" value="Mitochondrial_chaperone_BCS1"/>
</dbReference>
<evidence type="ECO:0000256" key="6">
    <source>
        <dbReference type="RuleBase" id="RU003651"/>
    </source>
</evidence>
<dbReference type="EMBL" id="CM004387">
    <property type="protein sequence ID" value="OAY60790.1"/>
    <property type="molecule type" value="Genomic_DNA"/>
</dbReference>
<keyword evidence="9" id="KW-1185">Reference proteome</keyword>
<dbReference type="SMART" id="SM00382">
    <property type="entry name" value="AAA"/>
    <property type="match status" value="1"/>
</dbReference>
<dbReference type="Pfam" id="PF14363">
    <property type="entry name" value="AAA_assoc"/>
    <property type="match status" value="1"/>
</dbReference>
<protein>
    <recommendedName>
        <fullName evidence="7">AAA+ ATPase domain-containing protein</fullName>
    </recommendedName>
</protein>
<dbReference type="OrthoDB" id="10251412at2759"/>
<reference evidence="9" key="1">
    <citation type="journal article" date="2016" name="Nat. Biotechnol.">
        <title>Sequencing wild and cultivated cassava and related species reveals extensive interspecific hybridization and genetic diversity.</title>
        <authorList>
            <person name="Bredeson J.V."/>
            <person name="Lyons J.B."/>
            <person name="Prochnik S.E."/>
            <person name="Wu G.A."/>
            <person name="Ha C.M."/>
            <person name="Edsinger-Gonzales E."/>
            <person name="Grimwood J."/>
            <person name="Schmutz J."/>
            <person name="Rabbi I.Y."/>
            <person name="Egesi C."/>
            <person name="Nauluvula P."/>
            <person name="Lebot V."/>
            <person name="Ndunguru J."/>
            <person name="Mkamilo G."/>
            <person name="Bart R.S."/>
            <person name="Setter T.L."/>
            <person name="Gleadow R.M."/>
            <person name="Kulakow P."/>
            <person name="Ferguson M.E."/>
            <person name="Rounsley S."/>
            <person name="Rokhsar D.S."/>
        </authorList>
    </citation>
    <scope>NUCLEOTIDE SEQUENCE [LARGE SCALE GENOMIC DNA]</scope>
    <source>
        <strain evidence="9">cv. AM560-2</strain>
    </source>
</reference>
<gene>
    <name evidence="8" type="ORF">MANES_01G139100v8</name>
</gene>
<dbReference type="PROSITE" id="PS00674">
    <property type="entry name" value="AAA"/>
    <property type="match status" value="1"/>
</dbReference>
<accession>A0A2C9WLX8</accession>
<evidence type="ECO:0000256" key="1">
    <source>
        <dbReference type="ARBA" id="ARBA00001946"/>
    </source>
</evidence>
<dbReference type="GO" id="GO:0016887">
    <property type="term" value="F:ATP hydrolysis activity"/>
    <property type="evidence" value="ECO:0007669"/>
    <property type="project" value="InterPro"/>
</dbReference>
<feature type="domain" description="AAA+ ATPase" evidence="7">
    <location>
        <begin position="237"/>
        <end position="374"/>
    </location>
</feature>
<dbReference type="CDD" id="cd19510">
    <property type="entry name" value="RecA-like_BCS1"/>
    <property type="match status" value="1"/>
</dbReference>
<proteinExistence type="inferred from homology"/>
<evidence type="ECO:0000256" key="4">
    <source>
        <dbReference type="ARBA" id="ARBA00022842"/>
    </source>
</evidence>
<keyword evidence="3" id="KW-0378">Hydrolase</keyword>
<dbReference type="Proteomes" id="UP000091857">
    <property type="component" value="Chromosome 1"/>
</dbReference>
<dbReference type="GO" id="GO:0006950">
    <property type="term" value="P:response to stress"/>
    <property type="evidence" value="ECO:0007669"/>
    <property type="project" value="UniProtKB-ARBA"/>
</dbReference>
<keyword evidence="4" id="KW-0460">Magnesium</keyword>
<dbReference type="InterPro" id="IPR027417">
    <property type="entry name" value="P-loop_NTPase"/>
</dbReference>
<dbReference type="STRING" id="3983.A0A2C9WLX8"/>
<dbReference type="InterPro" id="IPR003959">
    <property type="entry name" value="ATPase_AAA_core"/>
</dbReference>
<dbReference type="PANTHER" id="PTHR23070">
    <property type="entry name" value="BCS1 AAA-TYPE ATPASE"/>
    <property type="match status" value="1"/>
</dbReference>
<evidence type="ECO:0000313" key="8">
    <source>
        <dbReference type="EMBL" id="OAY60790.1"/>
    </source>
</evidence>
<name>A0A2C9WLX8_MANES</name>
<dbReference type="InterPro" id="IPR058017">
    <property type="entry name" value="At3g28540-like_C"/>
</dbReference>
<comment type="caution">
    <text evidence="8">The sequence shown here is derived from an EMBL/GenBank/DDBJ whole genome shotgun (WGS) entry which is preliminary data.</text>
</comment>
<dbReference type="Gene3D" id="6.10.280.40">
    <property type="match status" value="1"/>
</dbReference>
<comment type="similarity">
    <text evidence="2">Belongs to the AAA ATPase family. BCS1 subfamily.</text>
</comment>
<dbReference type="SUPFAM" id="SSF52540">
    <property type="entry name" value="P-loop containing nucleoside triphosphate hydrolases"/>
    <property type="match status" value="1"/>
</dbReference>
<sequence length="451" mass="52307">MSSFVESARMIPSVSSLLSLYSSFSTSLMLLRNVYHEIVPEKLESFLASKLRNFFSRRKLQSSYDTFIVDDSWEGLSYNELIEIARFYLSTKIGPKNKIIKIGKFTGRKGVTAGLMKGETIIDVFEGIEITWYFDCRKDEDGVGEYIELTFEHKYREKVLNEYLHHVIRTHKAMTEKEQTLRIYNKKCECEWKWIDFKHAATFDTLAMDYELKKSIMDDLDSFLARKDYYKRTGRAWKRGYLLYGPPGTGKTSLIAAMANYLNYNVYDLELANIGSDTDLRRTMLNVDRKSIIVIEDVDCNSRVHRRSKSDRYRSRSKNVRFSLSSLLNCIDGLWSSCAQERIVVFTTNHKEVLDPALLRPGRMDMHIHMSYCTTEGFRVLVSNYLGIKSHLLFEEIDGLIRSVEATPASLADELMKSDDADVAIGEVLKFLKQKRLEKDEKMKTEESFPE</sequence>
<dbReference type="GO" id="GO:0005524">
    <property type="term" value="F:ATP binding"/>
    <property type="evidence" value="ECO:0007669"/>
    <property type="project" value="UniProtKB-KW"/>
</dbReference>
<comment type="cofactor">
    <cofactor evidence="1">
        <name>Mg(2+)</name>
        <dbReference type="ChEBI" id="CHEBI:18420"/>
    </cofactor>
</comment>
<dbReference type="Pfam" id="PF25568">
    <property type="entry name" value="AAA_lid_At3g28540"/>
    <property type="match status" value="1"/>
</dbReference>
<dbReference type="Gene3D" id="3.40.50.300">
    <property type="entry name" value="P-loop containing nucleotide triphosphate hydrolases"/>
    <property type="match status" value="1"/>
</dbReference>
<dbReference type="InterPro" id="IPR025753">
    <property type="entry name" value="AAA_N_dom"/>
</dbReference>
<dbReference type="InterPro" id="IPR003960">
    <property type="entry name" value="ATPase_AAA_CS"/>
</dbReference>
<evidence type="ECO:0000256" key="2">
    <source>
        <dbReference type="ARBA" id="ARBA00007448"/>
    </source>
</evidence>
<comment type="catalytic activity">
    <reaction evidence="5">
        <text>ATP + H2O = ADP + phosphate + H(+)</text>
        <dbReference type="Rhea" id="RHEA:13065"/>
        <dbReference type="ChEBI" id="CHEBI:15377"/>
        <dbReference type="ChEBI" id="CHEBI:15378"/>
        <dbReference type="ChEBI" id="CHEBI:30616"/>
        <dbReference type="ChEBI" id="CHEBI:43474"/>
        <dbReference type="ChEBI" id="CHEBI:456216"/>
    </reaction>
</comment>
<dbReference type="Gramene" id="Manes.01G139100.1.v8.1">
    <property type="protein sequence ID" value="Manes.01G139100.1.v8.1.CDS"/>
    <property type="gene ID" value="Manes.01G139100.v8.1"/>
</dbReference>
<keyword evidence="6" id="KW-0547">Nucleotide-binding</keyword>
<evidence type="ECO:0000256" key="5">
    <source>
        <dbReference type="ARBA" id="ARBA00049360"/>
    </source>
</evidence>
<dbReference type="Pfam" id="PF00004">
    <property type="entry name" value="AAA"/>
    <property type="match status" value="1"/>
</dbReference>
<keyword evidence="6" id="KW-0067">ATP-binding</keyword>
<organism evidence="8 9">
    <name type="scientific">Manihot esculenta</name>
    <name type="common">Cassava</name>
    <name type="synonym">Jatropha manihot</name>
    <dbReference type="NCBI Taxonomy" id="3983"/>
    <lineage>
        <taxon>Eukaryota</taxon>
        <taxon>Viridiplantae</taxon>
        <taxon>Streptophyta</taxon>
        <taxon>Embryophyta</taxon>
        <taxon>Tracheophyta</taxon>
        <taxon>Spermatophyta</taxon>
        <taxon>Magnoliopsida</taxon>
        <taxon>eudicotyledons</taxon>
        <taxon>Gunneridae</taxon>
        <taxon>Pentapetalae</taxon>
        <taxon>rosids</taxon>
        <taxon>fabids</taxon>
        <taxon>Malpighiales</taxon>
        <taxon>Euphorbiaceae</taxon>
        <taxon>Crotonoideae</taxon>
        <taxon>Manihoteae</taxon>
        <taxon>Manihot</taxon>
    </lineage>
</organism>
<evidence type="ECO:0000256" key="3">
    <source>
        <dbReference type="ARBA" id="ARBA00022801"/>
    </source>
</evidence>
<dbReference type="InterPro" id="IPR003593">
    <property type="entry name" value="AAA+_ATPase"/>
</dbReference>
<evidence type="ECO:0000259" key="7">
    <source>
        <dbReference type="SMART" id="SM00382"/>
    </source>
</evidence>